<evidence type="ECO:0000256" key="3">
    <source>
        <dbReference type="ARBA" id="ARBA00022963"/>
    </source>
</evidence>
<evidence type="ECO:0000256" key="1">
    <source>
        <dbReference type="ARBA" id="ARBA00013201"/>
    </source>
</evidence>
<keyword evidence="8" id="KW-1185">Reference proteome</keyword>
<keyword evidence="4" id="KW-0443">Lipid metabolism</keyword>
<accession>A0AA41SR65</accession>
<evidence type="ECO:0000313" key="7">
    <source>
        <dbReference type="EMBL" id="MBZ3872773.1"/>
    </source>
</evidence>
<organism evidence="7 8">
    <name type="scientific">Sciurus carolinensis</name>
    <name type="common">Eastern gray squirrel</name>
    <dbReference type="NCBI Taxonomy" id="30640"/>
    <lineage>
        <taxon>Eukaryota</taxon>
        <taxon>Metazoa</taxon>
        <taxon>Chordata</taxon>
        <taxon>Craniata</taxon>
        <taxon>Vertebrata</taxon>
        <taxon>Euteleostomi</taxon>
        <taxon>Mammalia</taxon>
        <taxon>Eutheria</taxon>
        <taxon>Euarchontoglires</taxon>
        <taxon>Glires</taxon>
        <taxon>Rodentia</taxon>
        <taxon>Sciuromorpha</taxon>
        <taxon>Sciuridae</taxon>
        <taxon>Sciurinae</taxon>
        <taxon>Sciurini</taxon>
        <taxon>Sciurus</taxon>
    </lineage>
</organism>
<dbReference type="AlphaFoldDB" id="A0AA41SR65"/>
<feature type="region of interest" description="Disordered" evidence="5">
    <location>
        <begin position="277"/>
        <end position="299"/>
    </location>
</feature>
<gene>
    <name evidence="7" type="ORF">SUZIE_119615</name>
</gene>
<evidence type="ECO:0000256" key="4">
    <source>
        <dbReference type="ARBA" id="ARBA00023098"/>
    </source>
</evidence>
<dbReference type="EMBL" id="JAATJV010192827">
    <property type="protein sequence ID" value="MBZ3872773.1"/>
    <property type="molecule type" value="Genomic_DNA"/>
</dbReference>
<reference evidence="7" key="1">
    <citation type="submission" date="2020-03" db="EMBL/GenBank/DDBJ databases">
        <title>Studies in the Genomics of Life Span.</title>
        <authorList>
            <person name="Glass D."/>
        </authorList>
    </citation>
    <scope>NUCLEOTIDE SEQUENCE</scope>
    <source>
        <strain evidence="7">SUZIE</strain>
        <tissue evidence="7">Muscle</tissue>
    </source>
</reference>
<dbReference type="EC" id="3.1.1.47" evidence="1"/>
<keyword evidence="2" id="KW-0378">Hydrolase</keyword>
<feature type="signal peptide" evidence="6">
    <location>
        <begin position="1"/>
        <end position="21"/>
    </location>
</feature>
<dbReference type="Proteomes" id="UP001166674">
    <property type="component" value="Unassembled WGS sequence"/>
</dbReference>
<dbReference type="PANTHER" id="PTHR10272:SF12">
    <property type="entry name" value="PLATELET-ACTIVATING FACTOR ACETYLHYDROLASE"/>
    <property type="match status" value="1"/>
</dbReference>
<feature type="compositionally biased region" description="Polar residues" evidence="5">
    <location>
        <begin position="280"/>
        <end position="291"/>
    </location>
</feature>
<evidence type="ECO:0000256" key="5">
    <source>
        <dbReference type="SAM" id="MobiDB-lite"/>
    </source>
</evidence>
<keyword evidence="6" id="KW-0732">Signal</keyword>
<dbReference type="Pfam" id="PF03403">
    <property type="entry name" value="PAF-AH_p_II"/>
    <property type="match status" value="1"/>
</dbReference>
<name>A0AA41SR65_SCICA</name>
<dbReference type="SUPFAM" id="SSF53474">
    <property type="entry name" value="alpha/beta-Hydrolases"/>
    <property type="match status" value="1"/>
</dbReference>
<dbReference type="InterPro" id="IPR029058">
    <property type="entry name" value="AB_hydrolase_fold"/>
</dbReference>
<dbReference type="Gene3D" id="3.40.50.1820">
    <property type="entry name" value="alpha/beta hydrolase"/>
    <property type="match status" value="1"/>
</dbReference>
<evidence type="ECO:0000256" key="6">
    <source>
        <dbReference type="SAM" id="SignalP"/>
    </source>
</evidence>
<keyword evidence="3" id="KW-0442">Lipid degradation</keyword>
<evidence type="ECO:0000256" key="2">
    <source>
        <dbReference type="ARBA" id="ARBA00022801"/>
    </source>
</evidence>
<protein>
    <recommendedName>
        <fullName evidence="1">1-alkyl-2-acetylglycerophosphocholine esterase</fullName>
        <ecNumber evidence="1">3.1.1.47</ecNumber>
    </recommendedName>
</protein>
<dbReference type="GO" id="GO:0016042">
    <property type="term" value="P:lipid catabolic process"/>
    <property type="evidence" value="ECO:0007669"/>
    <property type="project" value="UniProtKB-KW"/>
</dbReference>
<feature type="chain" id="PRO_5041404241" description="1-alkyl-2-acetylglycerophosphocholine esterase" evidence="6">
    <location>
        <begin position="22"/>
        <end position="299"/>
    </location>
</feature>
<dbReference type="PANTHER" id="PTHR10272">
    <property type="entry name" value="PLATELET-ACTIVATING FACTOR ACETYLHYDROLASE"/>
    <property type="match status" value="1"/>
</dbReference>
<sequence length="299" mass="33669">MAPPKLHVLFCLCSCLVLVHPFDWQHLNPTGFIKSSGWTDQIRMLMASVSFEHSKIPRGSGSYSVGCTDLMFDYTNKVQHRAKECSQALNVILDIAHGRPVKDVLNLGFDVQQLKGSIDRNKIAVIGHSFGGATVFQALSEDQRFRCGIALDPWMYPVSDDVYSKIPQPLFFINSERFQSPNDIIKMTKFYLPDKERKMITIKGSVHHNFADFTFAAGKIIGHIFKFKGHIDSGVAIDLIDKASLAFLQKYLGLHKDFDQWDPLMEGDDENLIPGPKIHTPTQLDTPQNSMGIEKMNVN</sequence>
<evidence type="ECO:0000313" key="8">
    <source>
        <dbReference type="Proteomes" id="UP001166674"/>
    </source>
</evidence>
<comment type="caution">
    <text evidence="7">The sequence shown here is derived from an EMBL/GenBank/DDBJ whole genome shotgun (WGS) entry which is preliminary data.</text>
</comment>
<proteinExistence type="predicted"/>
<dbReference type="GO" id="GO:0003847">
    <property type="term" value="F:1-alkyl-2-acetylglycerophosphocholine esterase activity"/>
    <property type="evidence" value="ECO:0007669"/>
    <property type="project" value="UniProtKB-EC"/>
</dbReference>